<organism evidence="1">
    <name type="scientific">Synechococcus sp. SB0676_bin_10</name>
    <dbReference type="NCBI Taxonomy" id="2604869"/>
    <lineage>
        <taxon>Bacteria</taxon>
        <taxon>Bacillati</taxon>
        <taxon>Cyanobacteriota</taxon>
        <taxon>Cyanophyceae</taxon>
        <taxon>Synechococcales</taxon>
        <taxon>Synechococcaceae</taxon>
        <taxon>Synechococcus</taxon>
    </lineage>
</organism>
<evidence type="ECO:0008006" key="2">
    <source>
        <dbReference type="Google" id="ProtNLM"/>
    </source>
</evidence>
<reference evidence="1" key="1">
    <citation type="submission" date="2019-09" db="EMBL/GenBank/DDBJ databases">
        <title>Characterisation of the sponge microbiome using genome-centric metagenomics.</title>
        <authorList>
            <person name="Engelberts J.P."/>
            <person name="Robbins S.J."/>
            <person name="De Goeij J.M."/>
            <person name="Aranda M."/>
            <person name="Bell S.C."/>
            <person name="Webster N.S."/>
        </authorList>
    </citation>
    <scope>NUCLEOTIDE SEQUENCE</scope>
    <source>
        <strain evidence="1">SB0676_bin_10</strain>
    </source>
</reference>
<accession>A0A6B1FA96</accession>
<proteinExistence type="predicted"/>
<dbReference type="AlphaFoldDB" id="A0A6B1FA96"/>
<evidence type="ECO:0000313" key="1">
    <source>
        <dbReference type="EMBL" id="MYG38676.1"/>
    </source>
</evidence>
<gene>
    <name evidence="1" type="ORF">F4162_06855</name>
</gene>
<dbReference type="EMBL" id="VYDO01000222">
    <property type="protein sequence ID" value="MYG38676.1"/>
    <property type="molecule type" value="Genomic_DNA"/>
</dbReference>
<protein>
    <recommendedName>
        <fullName evidence="2">Tc1-like transposase DDE domain-containing protein</fullName>
    </recommendedName>
</protein>
<name>A0A6B1FA96_9SYNE</name>
<sequence>MEGNVPSHLDSHLIVDNYCTHQRGKGKEWLGQRLRFPLHLTPTYGPWIKQVERCCGSRSQNPMDVVPAPALESSSARSIMTLWSPATPQPVPLSGWLRRSSLAKIQRLCTFSRILHWKGF</sequence>
<comment type="caution">
    <text evidence="1">The sequence shown here is derived from an EMBL/GenBank/DDBJ whole genome shotgun (WGS) entry which is preliminary data.</text>
</comment>